<dbReference type="InterPro" id="IPR036390">
    <property type="entry name" value="WH_DNA-bd_sf"/>
</dbReference>
<dbReference type="Gene3D" id="1.10.10.10">
    <property type="entry name" value="Winged helix-like DNA-binding domain superfamily/Winged helix DNA-binding domain"/>
    <property type="match status" value="1"/>
</dbReference>
<dbReference type="GO" id="GO:0003700">
    <property type="term" value="F:DNA-binding transcription factor activity"/>
    <property type="evidence" value="ECO:0007669"/>
    <property type="project" value="TreeGrafter"/>
</dbReference>
<evidence type="ECO:0000313" key="1">
    <source>
        <dbReference type="EMBL" id="PKD44969.1"/>
    </source>
</evidence>
<dbReference type="PANTHER" id="PTHR33221">
    <property type="entry name" value="WINGED HELIX-TURN-HELIX TRANSCRIPTIONAL REGULATOR, RRF2 FAMILY"/>
    <property type="match status" value="1"/>
</dbReference>
<organism evidence="1 2">
    <name type="scientific">Rhodohalobacter barkolensis</name>
    <dbReference type="NCBI Taxonomy" id="2053187"/>
    <lineage>
        <taxon>Bacteria</taxon>
        <taxon>Pseudomonadati</taxon>
        <taxon>Balneolota</taxon>
        <taxon>Balneolia</taxon>
        <taxon>Balneolales</taxon>
        <taxon>Balneolaceae</taxon>
        <taxon>Rhodohalobacter</taxon>
    </lineage>
</organism>
<proteinExistence type="predicted"/>
<evidence type="ECO:0000313" key="2">
    <source>
        <dbReference type="Proteomes" id="UP000233398"/>
    </source>
</evidence>
<dbReference type="InterPro" id="IPR036388">
    <property type="entry name" value="WH-like_DNA-bd_sf"/>
</dbReference>
<dbReference type="Pfam" id="PF02082">
    <property type="entry name" value="Rrf2"/>
    <property type="match status" value="1"/>
</dbReference>
<dbReference type="Proteomes" id="UP000233398">
    <property type="component" value="Unassembled WGS sequence"/>
</dbReference>
<accession>A0A2N0VLD5</accession>
<dbReference type="AlphaFoldDB" id="A0A2N0VLD5"/>
<dbReference type="EMBL" id="PISP01000001">
    <property type="protein sequence ID" value="PKD44969.1"/>
    <property type="molecule type" value="Genomic_DNA"/>
</dbReference>
<dbReference type="GO" id="GO:0005829">
    <property type="term" value="C:cytosol"/>
    <property type="evidence" value="ECO:0007669"/>
    <property type="project" value="TreeGrafter"/>
</dbReference>
<dbReference type="PROSITE" id="PS51197">
    <property type="entry name" value="HTH_RRF2_2"/>
    <property type="match status" value="1"/>
</dbReference>
<reference evidence="1 2" key="1">
    <citation type="submission" date="2017-11" db="EMBL/GenBank/DDBJ databases">
        <title>Rhodohalobacter 15182 sp. nov., isolated from a salt lake.</title>
        <authorList>
            <person name="Han S."/>
        </authorList>
    </citation>
    <scope>NUCLEOTIDE SEQUENCE [LARGE SCALE GENOMIC DNA]</scope>
    <source>
        <strain evidence="1 2">15182</strain>
    </source>
</reference>
<dbReference type="RefSeq" id="WP_101072287.1">
    <property type="nucleotide sequence ID" value="NZ_PISP01000001.1"/>
</dbReference>
<sequence>MFSASCHYGLQAMFYIACHSSQKKNVELSEIAAEQNIPKHFLSKILQSLVKQKLLVSMKGPTGGFKLSKPADSIHIVDVVEAIDGLDIFTQCGIEHKECDENDPCPIHDEYHRIREEVFHLFKTKTLETMAEDLRNGNSLADFVKPPPQKK</sequence>
<keyword evidence="2" id="KW-1185">Reference proteome</keyword>
<dbReference type="OrthoDB" id="9808360at2"/>
<gene>
    <name evidence="1" type="ORF">CWD77_05780</name>
</gene>
<dbReference type="PANTHER" id="PTHR33221:SF13">
    <property type="entry name" value="TRANSCRIPTIONAL REGULATOR-RELATED"/>
    <property type="match status" value="1"/>
</dbReference>
<dbReference type="SUPFAM" id="SSF46785">
    <property type="entry name" value="Winged helix' DNA-binding domain"/>
    <property type="match status" value="1"/>
</dbReference>
<protein>
    <submittedName>
        <fullName evidence="1">Transcriptional regulator</fullName>
    </submittedName>
</protein>
<comment type="caution">
    <text evidence="1">The sequence shown here is derived from an EMBL/GenBank/DDBJ whole genome shotgun (WGS) entry which is preliminary data.</text>
</comment>
<dbReference type="NCBIfam" id="TIGR00738">
    <property type="entry name" value="rrf2_super"/>
    <property type="match status" value="1"/>
</dbReference>
<dbReference type="InterPro" id="IPR000944">
    <property type="entry name" value="Tscrpt_reg_Rrf2"/>
</dbReference>
<name>A0A2N0VLD5_9BACT</name>